<dbReference type="InterPro" id="IPR036637">
    <property type="entry name" value="Phosphohistidine_dom_sf"/>
</dbReference>
<dbReference type="Gene3D" id="3.50.30.10">
    <property type="entry name" value="Phosphohistidine domain"/>
    <property type="match status" value="1"/>
</dbReference>
<reference evidence="5 6" key="1">
    <citation type="journal article" date="2015" name="Nature">
        <title>rRNA introns, odd ribosomes, and small enigmatic genomes across a large radiation of phyla.</title>
        <authorList>
            <person name="Brown C.T."/>
            <person name="Hug L.A."/>
            <person name="Thomas B.C."/>
            <person name="Sharon I."/>
            <person name="Castelle C.J."/>
            <person name="Singh A."/>
            <person name="Wilkins M.J."/>
            <person name="Williams K.H."/>
            <person name="Banfield J.F."/>
        </authorList>
    </citation>
    <scope>NUCLEOTIDE SEQUENCE [LARGE SCALE GENOMIC DNA]</scope>
</reference>
<name>A0A0G0DWU2_9BACT</name>
<keyword evidence="3" id="KW-0067">ATP-binding</keyword>
<dbReference type="GO" id="GO:0008986">
    <property type="term" value="F:pyruvate, water dikinase activity"/>
    <property type="evidence" value="ECO:0007669"/>
    <property type="project" value="InterPro"/>
</dbReference>
<dbReference type="GO" id="GO:0005524">
    <property type="term" value="F:ATP binding"/>
    <property type="evidence" value="ECO:0007669"/>
    <property type="project" value="UniProtKB-KW"/>
</dbReference>
<proteinExistence type="inferred from homology"/>
<dbReference type="PANTHER" id="PTHR43030:SF1">
    <property type="entry name" value="PHOSPHOENOLPYRUVATE SYNTHASE"/>
    <property type="match status" value="1"/>
</dbReference>
<dbReference type="Pfam" id="PF00391">
    <property type="entry name" value="PEP-utilizers"/>
    <property type="match status" value="1"/>
</dbReference>
<dbReference type="PATRIC" id="fig|1618485.3.peg.386"/>
<keyword evidence="5" id="KW-0670">Pyruvate</keyword>
<protein>
    <submittedName>
        <fullName evidence="5">Phosphoenolpyruvate synthase</fullName>
    </submittedName>
</protein>
<feature type="domain" description="PEP-utilising enzyme mobile" evidence="4">
    <location>
        <begin position="265"/>
        <end position="336"/>
    </location>
</feature>
<evidence type="ECO:0000313" key="5">
    <source>
        <dbReference type="EMBL" id="KKP67530.1"/>
    </source>
</evidence>
<evidence type="ECO:0000256" key="2">
    <source>
        <dbReference type="ARBA" id="ARBA00022741"/>
    </source>
</evidence>
<organism evidence="5 6">
    <name type="scientific">Candidatus Roizmanbacteria bacterium GW2011_GWC2_35_12</name>
    <dbReference type="NCBI Taxonomy" id="1618485"/>
    <lineage>
        <taxon>Bacteria</taxon>
        <taxon>Candidatus Roizmaniibacteriota</taxon>
    </lineage>
</organism>
<dbReference type="InterPro" id="IPR008279">
    <property type="entry name" value="PEP-util_enz_mobile_dom"/>
</dbReference>
<evidence type="ECO:0000256" key="1">
    <source>
        <dbReference type="ARBA" id="ARBA00007837"/>
    </source>
</evidence>
<gene>
    <name evidence="5" type="ORF">UR63_C0012G0015</name>
</gene>
<keyword evidence="2" id="KW-0547">Nucleotide-binding</keyword>
<evidence type="ECO:0000313" key="6">
    <source>
        <dbReference type="Proteomes" id="UP000034127"/>
    </source>
</evidence>
<comment type="similarity">
    <text evidence="1">Belongs to the PEP-utilizing enzyme family.</text>
</comment>
<evidence type="ECO:0000256" key="3">
    <source>
        <dbReference type="ARBA" id="ARBA00022840"/>
    </source>
</evidence>
<dbReference type="PANTHER" id="PTHR43030">
    <property type="entry name" value="PHOSPHOENOLPYRUVATE SYNTHASE"/>
    <property type="match status" value="1"/>
</dbReference>
<dbReference type="SUPFAM" id="SSF52009">
    <property type="entry name" value="Phosphohistidine domain"/>
    <property type="match status" value="1"/>
</dbReference>
<accession>A0A0G0DWU2</accession>
<evidence type="ECO:0000259" key="4">
    <source>
        <dbReference type="Pfam" id="PF00391"/>
    </source>
</evidence>
<dbReference type="InterPro" id="IPR006319">
    <property type="entry name" value="PEP_synth"/>
</dbReference>
<dbReference type="Proteomes" id="UP000034127">
    <property type="component" value="Unassembled WGS sequence"/>
</dbReference>
<comment type="caution">
    <text evidence="5">The sequence shown here is derived from an EMBL/GenBank/DDBJ whole genome shotgun (WGS) entry which is preliminary data.</text>
</comment>
<dbReference type="EMBL" id="LBPX01000012">
    <property type="protein sequence ID" value="KKP67530.1"/>
    <property type="molecule type" value="Genomic_DNA"/>
</dbReference>
<sequence length="345" mass="39938">MKKNHLYEKLFARDFCLPSVEAWVRGESTNPKGWTELKQPFLPYIITERFDDTIRFNYDLQGVDWVCNLLSKLAHEDKSFLKKIEKTVLEKLKFIRPIYEQGRIITLPELKRFLKELEDGYPWFEAMWWFFQMDEDKVKDLDLKELEKVRSLTDKLCNSSDTVIRKSLIKMYPKLEELSSLLTTQEIFSGKLPLKSELLKRDMGYFFGNNKLLISKSRPEIEKIFEIKFKINKFDSAVLQGNIAQKGIARGLVRRVMGHKQIGEFKKGEILVSSMTIPDFLPAMKRAAAIVTNEGGVLCHAAILARELQIPCVTGTRFATHILRDGDYIEVDANNGTIKFLSKKA</sequence>
<dbReference type="AlphaFoldDB" id="A0A0G0DWU2"/>